<evidence type="ECO:0000313" key="1">
    <source>
        <dbReference type="EMBL" id="KAF5934093.1"/>
    </source>
</evidence>
<dbReference type="AlphaFoldDB" id="A0A7J7G085"/>
<proteinExistence type="predicted"/>
<dbReference type="EMBL" id="JACBKZ010000014">
    <property type="protein sequence ID" value="KAF5934093.1"/>
    <property type="molecule type" value="Genomic_DNA"/>
</dbReference>
<name>A0A7J7G085_CAMSI</name>
<gene>
    <name evidence="1" type="ORF">HYC85_030264</name>
</gene>
<reference evidence="2" key="1">
    <citation type="journal article" date="2020" name="Nat. Commun.">
        <title>Genome assembly of wild tea tree DASZ reveals pedigree and selection history of tea varieties.</title>
        <authorList>
            <person name="Zhang W."/>
            <person name="Zhang Y."/>
            <person name="Qiu H."/>
            <person name="Guo Y."/>
            <person name="Wan H."/>
            <person name="Zhang X."/>
            <person name="Scossa F."/>
            <person name="Alseekh S."/>
            <person name="Zhang Q."/>
            <person name="Wang P."/>
            <person name="Xu L."/>
            <person name="Schmidt M.H."/>
            <person name="Jia X."/>
            <person name="Li D."/>
            <person name="Zhu A."/>
            <person name="Guo F."/>
            <person name="Chen W."/>
            <person name="Ni D."/>
            <person name="Usadel B."/>
            <person name="Fernie A.R."/>
            <person name="Wen W."/>
        </authorList>
    </citation>
    <scope>NUCLEOTIDE SEQUENCE [LARGE SCALE GENOMIC DNA]</scope>
    <source>
        <strain evidence="2">cv. G240</strain>
    </source>
</reference>
<organism evidence="1 2">
    <name type="scientific">Camellia sinensis</name>
    <name type="common">Tea plant</name>
    <name type="synonym">Thea sinensis</name>
    <dbReference type="NCBI Taxonomy" id="4442"/>
    <lineage>
        <taxon>Eukaryota</taxon>
        <taxon>Viridiplantae</taxon>
        <taxon>Streptophyta</taxon>
        <taxon>Embryophyta</taxon>
        <taxon>Tracheophyta</taxon>
        <taxon>Spermatophyta</taxon>
        <taxon>Magnoliopsida</taxon>
        <taxon>eudicotyledons</taxon>
        <taxon>Gunneridae</taxon>
        <taxon>Pentapetalae</taxon>
        <taxon>asterids</taxon>
        <taxon>Ericales</taxon>
        <taxon>Theaceae</taxon>
        <taxon>Camellia</taxon>
    </lineage>
</organism>
<accession>A0A7J7G085</accession>
<evidence type="ECO:0000313" key="2">
    <source>
        <dbReference type="Proteomes" id="UP000593564"/>
    </source>
</evidence>
<comment type="caution">
    <text evidence="1">The sequence shown here is derived from an EMBL/GenBank/DDBJ whole genome shotgun (WGS) entry which is preliminary data.</text>
</comment>
<reference evidence="1 2" key="2">
    <citation type="submission" date="2020-07" db="EMBL/GenBank/DDBJ databases">
        <title>Genome assembly of wild tea tree DASZ reveals pedigree and selection history of tea varieties.</title>
        <authorList>
            <person name="Zhang W."/>
        </authorList>
    </citation>
    <scope>NUCLEOTIDE SEQUENCE [LARGE SCALE GENOMIC DNA]</scope>
    <source>
        <strain evidence="2">cv. G240</strain>
        <tissue evidence="1">Leaf</tissue>
    </source>
</reference>
<protein>
    <recommendedName>
        <fullName evidence="3">Retrotransposon gag domain-containing protein</fullName>
    </recommendedName>
</protein>
<evidence type="ECO:0008006" key="3">
    <source>
        <dbReference type="Google" id="ProtNLM"/>
    </source>
</evidence>
<keyword evidence="2" id="KW-1185">Reference proteome</keyword>
<dbReference type="Proteomes" id="UP000593564">
    <property type="component" value="Unassembled WGS sequence"/>
</dbReference>
<sequence>MTIQELEATRQNPTEPFVEFVTRWRVKAAQMTDRRPSERDQVQMMVRHLEHDMLQKLIVAPLSTFKSLHELGVQIENAFNSGIIPRTSEPTRRVISGSTNADSSAIPKPTEINTVATADPFAKPSLQTAGPARAQGRTFTPLYMSLTSALKALMERGHLKPLDPQPLPDPVPARHNPPKYCMYHQ</sequence>